<keyword evidence="3 4" id="KW-0472">Membrane</keyword>
<evidence type="ECO:0000256" key="2">
    <source>
        <dbReference type="ARBA" id="ARBA00022989"/>
    </source>
</evidence>
<dbReference type="PROSITE" id="PS50850">
    <property type="entry name" value="MFS"/>
    <property type="match status" value="1"/>
</dbReference>
<sequence length="388" mass="40799">MLALVALAELLGMSLWFAASAVSAQYQTRWLLTSSEAAWLTTVVQLGFVGGTAMSALLNLADVWPTKRLFTVSALLAAVGNAMVLTASDLSTALLWRFLTGFCLAGVYPPAMKMIATWFRARRGLAVGTVVGALTVGKALPYLVKALPGATITNVTLAASVGAVLAGCAIALGYRDGPYPFPPRRFSWTLVGEVVRTRPWRLAMGGYLGHMWELYAAWTWLPVFIAASVTARDPQALHSGAATLIAFAALAVGGVGCVWGGILADKRGRAWLVNLSMAISGICALLIGLTFGRSLWLLAPLALVWGFFVIADSAQFSVMVTEGVPPHAVGTALTLQTSLGFLLTAGVIQLVPVLADQLGWPWAFTILAVGPALGIAAIRRLSVQPPAP</sequence>
<feature type="transmembrane region" description="Helical" evidence="4">
    <location>
        <begin position="94"/>
        <end position="112"/>
    </location>
</feature>
<dbReference type="Gene3D" id="1.20.1250.20">
    <property type="entry name" value="MFS general substrate transporter like domains"/>
    <property type="match status" value="1"/>
</dbReference>
<feature type="transmembrane region" description="Helical" evidence="4">
    <location>
        <begin position="360"/>
        <end position="378"/>
    </location>
</feature>
<feature type="transmembrane region" description="Helical" evidence="4">
    <location>
        <begin position="207"/>
        <end position="229"/>
    </location>
</feature>
<dbReference type="InterPro" id="IPR011701">
    <property type="entry name" value="MFS"/>
</dbReference>
<feature type="transmembrane region" description="Helical" evidence="4">
    <location>
        <begin position="37"/>
        <end position="57"/>
    </location>
</feature>
<keyword evidence="7" id="KW-1185">Reference proteome</keyword>
<evidence type="ECO:0000313" key="7">
    <source>
        <dbReference type="Proteomes" id="UP000076404"/>
    </source>
</evidence>
<name>A0A143BLY4_9BACT</name>
<dbReference type="OrthoDB" id="9781976at2"/>
<dbReference type="PANTHER" id="PTHR23521">
    <property type="entry name" value="TRANSPORTER MFS SUPERFAMILY"/>
    <property type="match status" value="1"/>
</dbReference>
<dbReference type="SUPFAM" id="SSF103473">
    <property type="entry name" value="MFS general substrate transporter"/>
    <property type="match status" value="1"/>
</dbReference>
<protein>
    <recommendedName>
        <fullName evidence="5">Major facilitator superfamily (MFS) profile domain-containing protein</fullName>
    </recommendedName>
</protein>
<dbReference type="eggNOG" id="COG2223">
    <property type="taxonomic scope" value="Bacteria"/>
</dbReference>
<evidence type="ECO:0000256" key="3">
    <source>
        <dbReference type="ARBA" id="ARBA00023136"/>
    </source>
</evidence>
<dbReference type="GO" id="GO:0022857">
    <property type="term" value="F:transmembrane transporter activity"/>
    <property type="evidence" value="ECO:0007669"/>
    <property type="project" value="InterPro"/>
</dbReference>
<keyword evidence="2 4" id="KW-1133">Transmembrane helix</keyword>
<feature type="transmembrane region" description="Helical" evidence="4">
    <location>
        <begin position="297"/>
        <end position="320"/>
    </location>
</feature>
<dbReference type="GO" id="GO:0005886">
    <property type="term" value="C:plasma membrane"/>
    <property type="evidence" value="ECO:0007669"/>
    <property type="project" value="TreeGrafter"/>
</dbReference>
<feature type="domain" description="Major facilitator superfamily (MFS) profile" evidence="5">
    <location>
        <begin position="1"/>
        <end position="386"/>
    </location>
</feature>
<evidence type="ECO:0000256" key="1">
    <source>
        <dbReference type="ARBA" id="ARBA00022692"/>
    </source>
</evidence>
<feature type="transmembrane region" description="Helical" evidence="4">
    <location>
        <begin position="241"/>
        <end position="264"/>
    </location>
</feature>
<dbReference type="Pfam" id="PF07690">
    <property type="entry name" value="MFS_1"/>
    <property type="match status" value="1"/>
</dbReference>
<dbReference type="AlphaFoldDB" id="A0A143BLY4"/>
<dbReference type="InterPro" id="IPR036259">
    <property type="entry name" value="MFS_trans_sf"/>
</dbReference>
<dbReference type="InterPro" id="IPR020846">
    <property type="entry name" value="MFS_dom"/>
</dbReference>
<reference evidence="6 7" key="1">
    <citation type="journal article" date="2014" name="Proc. Natl. Acad. Sci. U.S.A.">
        <title>Functional type 2 photosynthetic reaction centers found in the rare bacterial phylum Gemmatimonadetes.</title>
        <authorList>
            <person name="Zeng Y."/>
            <person name="Feng F."/>
            <person name="Medova H."/>
            <person name="Dean J."/>
            <person name="Koblizek M."/>
        </authorList>
    </citation>
    <scope>NUCLEOTIDE SEQUENCE [LARGE SCALE GENOMIC DNA]</scope>
    <source>
        <strain evidence="6 7">AP64</strain>
    </source>
</reference>
<feature type="transmembrane region" description="Helical" evidence="4">
    <location>
        <begin position="69"/>
        <end position="88"/>
    </location>
</feature>
<evidence type="ECO:0000256" key="4">
    <source>
        <dbReference type="SAM" id="Phobius"/>
    </source>
</evidence>
<evidence type="ECO:0000259" key="5">
    <source>
        <dbReference type="PROSITE" id="PS50850"/>
    </source>
</evidence>
<feature type="transmembrane region" description="Helical" evidence="4">
    <location>
        <begin position="332"/>
        <end position="354"/>
    </location>
</feature>
<keyword evidence="1 4" id="KW-0812">Transmembrane</keyword>
<feature type="transmembrane region" description="Helical" evidence="4">
    <location>
        <begin position="150"/>
        <end position="174"/>
    </location>
</feature>
<feature type="transmembrane region" description="Helical" evidence="4">
    <location>
        <begin position="271"/>
        <end position="291"/>
    </location>
</feature>
<proteinExistence type="predicted"/>
<feature type="transmembrane region" description="Helical" evidence="4">
    <location>
        <begin position="124"/>
        <end position="144"/>
    </location>
</feature>
<dbReference type="EMBL" id="CP011454">
    <property type="protein sequence ID" value="AMW06057.1"/>
    <property type="molecule type" value="Genomic_DNA"/>
</dbReference>
<dbReference type="Proteomes" id="UP000076404">
    <property type="component" value="Chromosome"/>
</dbReference>
<evidence type="ECO:0000313" key="6">
    <source>
        <dbReference type="EMBL" id="AMW06057.1"/>
    </source>
</evidence>
<dbReference type="PANTHER" id="PTHR23521:SF3">
    <property type="entry name" value="MFS TRANSPORTER"/>
    <property type="match status" value="1"/>
</dbReference>
<gene>
    <name evidence="6" type="ORF">GEMMAAP_17225</name>
</gene>
<accession>A0A143BLY4</accession>
<reference evidence="6 7" key="2">
    <citation type="journal article" date="2016" name="Environ. Microbiol. Rep.">
        <title>Metagenomic evidence for the presence of phototrophic Gemmatimonadetes bacteria in diverse environments.</title>
        <authorList>
            <person name="Zeng Y."/>
            <person name="Baumbach J."/>
            <person name="Barbosa E.G."/>
            <person name="Azevedo V."/>
            <person name="Zhang C."/>
            <person name="Koblizek M."/>
        </authorList>
    </citation>
    <scope>NUCLEOTIDE SEQUENCE [LARGE SCALE GENOMIC DNA]</scope>
    <source>
        <strain evidence="6 7">AP64</strain>
    </source>
</reference>
<organism evidence="6 7">
    <name type="scientific">Gemmatimonas phototrophica</name>
    <dbReference type="NCBI Taxonomy" id="1379270"/>
    <lineage>
        <taxon>Bacteria</taxon>
        <taxon>Pseudomonadati</taxon>
        <taxon>Gemmatimonadota</taxon>
        <taxon>Gemmatimonadia</taxon>
        <taxon>Gemmatimonadales</taxon>
        <taxon>Gemmatimonadaceae</taxon>
        <taxon>Gemmatimonas</taxon>
    </lineage>
</organism>
<dbReference type="KEGG" id="gph:GEMMAAP_17225"/>